<comment type="similarity">
    <text evidence="1">Belongs to the FAD-binding oxidoreductase/transferase type 4 family.</text>
</comment>
<evidence type="ECO:0000256" key="4">
    <source>
        <dbReference type="ARBA" id="ARBA00023002"/>
    </source>
</evidence>
<dbReference type="SUPFAM" id="SSF56176">
    <property type="entry name" value="FAD-binding/transporter-associated domain-like"/>
    <property type="match status" value="1"/>
</dbReference>
<name>A0A3N6P7S5_9CYAN</name>
<dbReference type="EMBL" id="RCBY01000154">
    <property type="protein sequence ID" value="RQH32604.1"/>
    <property type="molecule type" value="Genomic_DNA"/>
</dbReference>
<dbReference type="Proteomes" id="UP000269154">
    <property type="component" value="Unassembled WGS sequence"/>
</dbReference>
<keyword evidence="4" id="KW-0560">Oxidoreductase</keyword>
<dbReference type="GO" id="GO:0008720">
    <property type="term" value="F:D-lactate dehydrogenase (NAD+) activity"/>
    <property type="evidence" value="ECO:0007669"/>
    <property type="project" value="TreeGrafter"/>
</dbReference>
<sequence length="533" mass="60168">MVSVLQSNPSLKLKWHYLEFCQKILGHQYVITNENVIAAVETATFETSQQVRFVIQPGSPQEVQACLKAAQLFGIHIHPVSQGYNWGYGSQVPDENLSVVMNLSRLNQIKVDGKNATVTLGPGVTQQQLFEYLRSNYPHLFFSLTGSSPYSSIIGNAIDAGYANGLNVIRWNHVISLEAILPSGELLKTGFDALPNASTAGISRYGLGPDLKGLFRQSNLGIVTEMTLELSLAPAYLQIFYFSIDEEEQLGELTDQLHNLKQTGLIESNWILLHGYRILAEVSQFPWQETDAQRTLDRNLMLKLLRQQQIPGWSGVYNGVFAIYSPTLRHAEAMKADIHEVLNNKVSRLKTFTVDQSQIKKLRWNRNLEIPELTHKLLKGRLLTFAGIPVQGSIPISYWRKRNSIPEIMDLDRDRCGFIWLAVTAPASGTDALTIVPVIEHFFNDYGFEPMIVLDGVNSREMYVMTSLVYDREVAGRDEQARKCFERLAAELRTMGYYQYRWPKALSVENALPERNDDYASVFAKLQSSILGD</sequence>
<evidence type="ECO:0000313" key="6">
    <source>
        <dbReference type="EMBL" id="RQH32604.1"/>
    </source>
</evidence>
<evidence type="ECO:0000256" key="3">
    <source>
        <dbReference type="ARBA" id="ARBA00022827"/>
    </source>
</evidence>
<protein>
    <submittedName>
        <fullName evidence="6">FAD-binding oxidoreductase</fullName>
    </submittedName>
</protein>
<dbReference type="SUPFAM" id="SSF55103">
    <property type="entry name" value="FAD-linked oxidases, C-terminal domain"/>
    <property type="match status" value="1"/>
</dbReference>
<dbReference type="PANTHER" id="PTHR11748:SF111">
    <property type="entry name" value="D-LACTATE DEHYDROGENASE, MITOCHONDRIAL-RELATED"/>
    <property type="match status" value="1"/>
</dbReference>
<keyword evidence="7" id="KW-1185">Reference proteome</keyword>
<dbReference type="PANTHER" id="PTHR11748">
    <property type="entry name" value="D-LACTATE DEHYDROGENASE"/>
    <property type="match status" value="1"/>
</dbReference>
<accession>A0A3N6P7S5</accession>
<evidence type="ECO:0000259" key="5">
    <source>
        <dbReference type="PROSITE" id="PS51387"/>
    </source>
</evidence>
<dbReference type="Gene3D" id="3.30.43.10">
    <property type="entry name" value="Uridine Diphospho-n-acetylenolpyruvylglucosamine Reductase, domain 2"/>
    <property type="match status" value="1"/>
</dbReference>
<dbReference type="OrthoDB" id="9767256at2"/>
<dbReference type="Pfam" id="PF01565">
    <property type="entry name" value="FAD_binding_4"/>
    <property type="match status" value="1"/>
</dbReference>
<dbReference type="GO" id="GO:1903457">
    <property type="term" value="P:lactate catabolic process"/>
    <property type="evidence" value="ECO:0007669"/>
    <property type="project" value="TreeGrafter"/>
</dbReference>
<comment type="caution">
    <text evidence="6">The sequence shown here is derived from an EMBL/GenBank/DDBJ whole genome shotgun (WGS) entry which is preliminary data.</text>
</comment>
<dbReference type="GO" id="GO:0004458">
    <property type="term" value="F:D-lactate dehydrogenase (cytochrome) activity"/>
    <property type="evidence" value="ECO:0007669"/>
    <property type="project" value="TreeGrafter"/>
</dbReference>
<dbReference type="InterPro" id="IPR016169">
    <property type="entry name" value="FAD-bd_PCMH_sub2"/>
</dbReference>
<evidence type="ECO:0000256" key="2">
    <source>
        <dbReference type="ARBA" id="ARBA00022630"/>
    </source>
</evidence>
<dbReference type="InterPro" id="IPR016164">
    <property type="entry name" value="FAD-linked_Oxase-like_C"/>
</dbReference>
<gene>
    <name evidence="6" type="ORF">D5R40_22285</name>
</gene>
<reference evidence="6 7" key="1">
    <citation type="journal article" date="2018" name="ACS Chem. Biol.">
        <title>Ketoreductase domain dysfunction expands chemodiversity: malyngamide biosynthesis in the cyanobacterium Okeania hirsuta.</title>
        <authorList>
            <person name="Moss N.A."/>
            <person name="Leao T."/>
            <person name="Rankin M."/>
            <person name="McCullough T.M."/>
            <person name="Qu P."/>
            <person name="Korobeynikov A."/>
            <person name="Smith J.L."/>
            <person name="Gerwick L."/>
            <person name="Gerwick W.H."/>
        </authorList>
    </citation>
    <scope>NUCLEOTIDE SEQUENCE [LARGE SCALE GENOMIC DNA]</scope>
    <source>
        <strain evidence="6 7">PAB10Feb10-1</strain>
    </source>
</reference>
<evidence type="ECO:0000313" key="7">
    <source>
        <dbReference type="Proteomes" id="UP000269154"/>
    </source>
</evidence>
<dbReference type="InterPro" id="IPR036318">
    <property type="entry name" value="FAD-bd_PCMH-like_sf"/>
</dbReference>
<dbReference type="GO" id="GO:0071949">
    <property type="term" value="F:FAD binding"/>
    <property type="evidence" value="ECO:0007669"/>
    <property type="project" value="InterPro"/>
</dbReference>
<dbReference type="Gene3D" id="3.30.465.10">
    <property type="match status" value="1"/>
</dbReference>
<dbReference type="PROSITE" id="PS51387">
    <property type="entry name" value="FAD_PCMH"/>
    <property type="match status" value="1"/>
</dbReference>
<dbReference type="RefSeq" id="WP_124145799.1">
    <property type="nucleotide sequence ID" value="NZ_CAWOKI010000117.1"/>
</dbReference>
<dbReference type="InterPro" id="IPR016167">
    <property type="entry name" value="FAD-bd_PCMH_sub1"/>
</dbReference>
<keyword evidence="2" id="KW-0285">Flavoprotein</keyword>
<organism evidence="6 7">
    <name type="scientific">Okeania hirsuta</name>
    <dbReference type="NCBI Taxonomy" id="1458930"/>
    <lineage>
        <taxon>Bacteria</taxon>
        <taxon>Bacillati</taxon>
        <taxon>Cyanobacteriota</taxon>
        <taxon>Cyanophyceae</taxon>
        <taxon>Oscillatoriophycideae</taxon>
        <taxon>Oscillatoriales</taxon>
        <taxon>Microcoleaceae</taxon>
        <taxon>Okeania</taxon>
    </lineage>
</organism>
<dbReference type="InterPro" id="IPR016166">
    <property type="entry name" value="FAD-bd_PCMH"/>
</dbReference>
<dbReference type="InterPro" id="IPR016170">
    <property type="entry name" value="Cytok_DH_C_sf"/>
</dbReference>
<dbReference type="AlphaFoldDB" id="A0A3N6P7S5"/>
<dbReference type="InterPro" id="IPR006094">
    <property type="entry name" value="Oxid_FAD_bind_N"/>
</dbReference>
<dbReference type="Gene3D" id="3.40.462.10">
    <property type="entry name" value="FAD-linked oxidases, C-terminal domain"/>
    <property type="match status" value="1"/>
</dbReference>
<keyword evidence="3" id="KW-0274">FAD</keyword>
<feature type="domain" description="FAD-binding PCMH-type" evidence="5">
    <location>
        <begin position="46"/>
        <end position="233"/>
    </location>
</feature>
<proteinExistence type="inferred from homology"/>
<evidence type="ECO:0000256" key="1">
    <source>
        <dbReference type="ARBA" id="ARBA00008000"/>
    </source>
</evidence>